<evidence type="ECO:0000259" key="1">
    <source>
        <dbReference type="Pfam" id="PF00534"/>
    </source>
</evidence>
<keyword evidence="3" id="KW-0808">Transferase</keyword>
<dbReference type="EMBL" id="CP137640">
    <property type="protein sequence ID" value="WVX80633.1"/>
    <property type="molecule type" value="Genomic_DNA"/>
</dbReference>
<dbReference type="InterPro" id="IPR028098">
    <property type="entry name" value="Glyco_trans_4-like_N"/>
</dbReference>
<dbReference type="PANTHER" id="PTHR45947">
    <property type="entry name" value="SULFOQUINOVOSYL TRANSFERASE SQD2"/>
    <property type="match status" value="1"/>
</dbReference>
<dbReference type="SUPFAM" id="SSF53756">
    <property type="entry name" value="UDP-Glycosyltransferase/glycogen phosphorylase"/>
    <property type="match status" value="1"/>
</dbReference>
<sequence>MKQKKVLVITNMYPTSKYKSFGIFVKNQVDALQKRGLWIDVLAVTNPNSGKVNVMKKYSVWLLQTVSNLLTKGKSYDVVHAHYVFPSGLLGLLFKKLFKSRLIVTAHGGDIDKMAKKSKRLHDLTKTILHHADHVIAVGQDLYSEITTHFQVDPQKVSIINMGVNRQVFKPQEKAAAREVCGMAPDQKAVLFVGNLLKQKGLMELVESISLINKNAPDQPVHLFIIGAEKDPSFKQKLDAKIAERRLQTLIHFQGTKSQSEIATWMNAADCLVLPSHIEGFGLVALEAMACGTPVIGTNVGGLKNLLSDGAGVTIPVKNPEELAKAILHVLSSEEIRTNFIKNGFKKAEENDQERMLNQVMEVYFPTGG</sequence>
<dbReference type="EC" id="2.4.-.-" evidence="3"/>
<reference evidence="3 4" key="1">
    <citation type="submission" date="2023-10" db="EMBL/GenBank/DDBJ databases">
        <title>Niallia locisalis sp.nov. isolated from a salt pond sample.</title>
        <authorList>
            <person name="Li X.-J."/>
            <person name="Dong L."/>
        </authorList>
    </citation>
    <scope>NUCLEOTIDE SEQUENCE [LARGE SCALE GENOMIC DNA]</scope>
    <source>
        <strain evidence="3 4">DSM 29761</strain>
    </source>
</reference>
<protein>
    <submittedName>
        <fullName evidence="3">Glycosyltransferase</fullName>
        <ecNumber evidence="3">2.4.-.-</ecNumber>
    </submittedName>
</protein>
<feature type="domain" description="Glycosyl transferase family 1" evidence="1">
    <location>
        <begin position="178"/>
        <end position="346"/>
    </location>
</feature>
<evidence type="ECO:0000259" key="2">
    <source>
        <dbReference type="Pfam" id="PF13439"/>
    </source>
</evidence>
<accession>A0ABZ2CC67</accession>
<dbReference type="Pfam" id="PF00534">
    <property type="entry name" value="Glycos_transf_1"/>
    <property type="match status" value="1"/>
</dbReference>
<dbReference type="GO" id="GO:0016757">
    <property type="term" value="F:glycosyltransferase activity"/>
    <property type="evidence" value="ECO:0007669"/>
    <property type="project" value="UniProtKB-KW"/>
</dbReference>
<dbReference type="Gene3D" id="3.40.50.2000">
    <property type="entry name" value="Glycogen Phosphorylase B"/>
    <property type="match status" value="2"/>
</dbReference>
<feature type="domain" description="Glycosyltransferase subfamily 4-like N-terminal" evidence="2">
    <location>
        <begin position="29"/>
        <end position="166"/>
    </location>
</feature>
<organism evidence="3 4">
    <name type="scientific">Niallia oryzisoli</name>
    <dbReference type="NCBI Taxonomy" id="1737571"/>
    <lineage>
        <taxon>Bacteria</taxon>
        <taxon>Bacillati</taxon>
        <taxon>Bacillota</taxon>
        <taxon>Bacilli</taxon>
        <taxon>Bacillales</taxon>
        <taxon>Bacillaceae</taxon>
        <taxon>Niallia</taxon>
    </lineage>
</organism>
<keyword evidence="4" id="KW-1185">Reference proteome</keyword>
<dbReference type="Proteomes" id="UP001357223">
    <property type="component" value="Chromosome"/>
</dbReference>
<evidence type="ECO:0000313" key="4">
    <source>
        <dbReference type="Proteomes" id="UP001357223"/>
    </source>
</evidence>
<proteinExistence type="predicted"/>
<dbReference type="InterPro" id="IPR001296">
    <property type="entry name" value="Glyco_trans_1"/>
</dbReference>
<name>A0ABZ2CC67_9BACI</name>
<evidence type="ECO:0000313" key="3">
    <source>
        <dbReference type="EMBL" id="WVX80633.1"/>
    </source>
</evidence>
<gene>
    <name evidence="3" type="ORF">R4Z09_25880</name>
</gene>
<dbReference type="InterPro" id="IPR050194">
    <property type="entry name" value="Glycosyltransferase_grp1"/>
</dbReference>
<keyword evidence="3" id="KW-0328">Glycosyltransferase</keyword>
<dbReference type="Pfam" id="PF13439">
    <property type="entry name" value="Glyco_transf_4"/>
    <property type="match status" value="1"/>
</dbReference>
<dbReference type="PANTHER" id="PTHR45947:SF15">
    <property type="entry name" value="TEICHURONIC ACID BIOSYNTHESIS GLYCOSYLTRANSFERASE TUAC-RELATED"/>
    <property type="match status" value="1"/>
</dbReference>
<dbReference type="RefSeq" id="WP_338449564.1">
    <property type="nucleotide sequence ID" value="NZ_CP137640.1"/>
</dbReference>